<evidence type="ECO:0000256" key="2">
    <source>
        <dbReference type="ARBA" id="ARBA00004922"/>
    </source>
</evidence>
<dbReference type="InterPro" id="IPR036026">
    <property type="entry name" value="Seven-hairpin_glycosidases"/>
</dbReference>
<dbReference type="PANTHER" id="PTHR11742">
    <property type="entry name" value="MANNOSYL-OLIGOSACCHARIDE ALPHA-1,2-MANNOSIDASE-RELATED"/>
    <property type="match status" value="1"/>
</dbReference>
<dbReference type="InterPro" id="IPR001382">
    <property type="entry name" value="Glyco_hydro_47"/>
</dbReference>
<comment type="cofactor">
    <cofactor evidence="1">
        <name>Ca(2+)</name>
        <dbReference type="ChEBI" id="CHEBI:29108"/>
    </cofactor>
</comment>
<sequence length="191" mass="21389">QQRASEIKGAIRHAWRGYAAVAFGHDEIAPVSNLPIDSYGVTLIDALDTLWIAGLEDEFQHALQRIYNLSYDYKTTNIQFFGTVIRTIGGLLSAHELSQNQQCLLKALEMAEILVPAFNTATHLPAHAINPKLNRVAYDSWVNGHTILSEMGSIQLEYKKLSHYSLDPKYDQKVSRLRISGTLNRLTVAPN</sequence>
<dbReference type="EC" id="3.2.1.-" evidence="6"/>
<evidence type="ECO:0000256" key="3">
    <source>
        <dbReference type="ARBA" id="ARBA00007658"/>
    </source>
</evidence>
<evidence type="ECO:0000313" key="8">
    <source>
        <dbReference type="Proteomes" id="UP000268162"/>
    </source>
</evidence>
<dbReference type="PRINTS" id="PR00747">
    <property type="entry name" value="GLYHDRLASE47"/>
</dbReference>
<dbReference type="Gene3D" id="1.50.10.10">
    <property type="match status" value="1"/>
</dbReference>
<dbReference type="GO" id="GO:0005783">
    <property type="term" value="C:endoplasmic reticulum"/>
    <property type="evidence" value="ECO:0007669"/>
    <property type="project" value="TreeGrafter"/>
</dbReference>
<comment type="pathway">
    <text evidence="2">Protein modification; protein glycosylation.</text>
</comment>
<dbReference type="Pfam" id="PF01532">
    <property type="entry name" value="Glyco_hydro_47"/>
    <property type="match status" value="1"/>
</dbReference>
<accession>A0A4P9ZJ83</accession>
<name>A0A4P9ZJ83_9FUNG</name>
<comment type="similarity">
    <text evidence="3 6">Belongs to the glycosyl hydrolase 47 family.</text>
</comment>
<dbReference type="SUPFAM" id="SSF48225">
    <property type="entry name" value="Seven-hairpin glycosidases"/>
    <property type="match status" value="1"/>
</dbReference>
<dbReference type="STRING" id="215637.A0A4P9ZJ83"/>
<proteinExistence type="inferred from homology"/>
<evidence type="ECO:0000256" key="5">
    <source>
        <dbReference type="ARBA" id="ARBA00023157"/>
    </source>
</evidence>
<keyword evidence="6" id="KW-0326">Glycosidase</keyword>
<dbReference type="InterPro" id="IPR012341">
    <property type="entry name" value="6hp_glycosidase-like_sf"/>
</dbReference>
<dbReference type="GO" id="GO:0036503">
    <property type="term" value="P:ERAD pathway"/>
    <property type="evidence" value="ECO:0007669"/>
    <property type="project" value="UniProtKB-ARBA"/>
</dbReference>
<gene>
    <name evidence="7" type="ORF">BJ085DRAFT_13911</name>
</gene>
<reference evidence="8" key="1">
    <citation type="journal article" date="2018" name="Nat. Microbiol.">
        <title>Leveraging single-cell genomics to expand the fungal tree of life.</title>
        <authorList>
            <person name="Ahrendt S.R."/>
            <person name="Quandt C.A."/>
            <person name="Ciobanu D."/>
            <person name="Clum A."/>
            <person name="Salamov A."/>
            <person name="Andreopoulos B."/>
            <person name="Cheng J.F."/>
            <person name="Woyke T."/>
            <person name="Pelin A."/>
            <person name="Henrissat B."/>
            <person name="Reynolds N.K."/>
            <person name="Benny G.L."/>
            <person name="Smith M.E."/>
            <person name="James T.Y."/>
            <person name="Grigoriev I.V."/>
        </authorList>
    </citation>
    <scope>NUCLEOTIDE SEQUENCE [LARGE SCALE GENOMIC DNA]</scope>
    <source>
        <strain evidence="8">RSA 468</strain>
    </source>
</reference>
<evidence type="ECO:0000256" key="4">
    <source>
        <dbReference type="ARBA" id="ARBA00022801"/>
    </source>
</evidence>
<dbReference type="InterPro" id="IPR050749">
    <property type="entry name" value="Glycosyl_Hydrolase_47"/>
</dbReference>
<dbReference type="GO" id="GO:0004571">
    <property type="term" value="F:mannosyl-oligosaccharide 1,2-alpha-mannosidase activity"/>
    <property type="evidence" value="ECO:0007669"/>
    <property type="project" value="InterPro"/>
</dbReference>
<protein>
    <recommendedName>
        <fullName evidence="6">alpha-1,2-Mannosidase</fullName>
        <ecNumber evidence="6">3.2.1.-</ecNumber>
    </recommendedName>
</protein>
<evidence type="ECO:0000256" key="1">
    <source>
        <dbReference type="ARBA" id="ARBA00001913"/>
    </source>
</evidence>
<dbReference type="AlphaFoldDB" id="A0A4P9ZJ83"/>
<keyword evidence="5" id="KW-1015">Disulfide bond</keyword>
<keyword evidence="8" id="KW-1185">Reference proteome</keyword>
<feature type="non-terminal residue" evidence="7">
    <location>
        <position position="1"/>
    </location>
</feature>
<organism evidence="7 8">
    <name type="scientific">Dimargaris cristalligena</name>
    <dbReference type="NCBI Taxonomy" id="215637"/>
    <lineage>
        <taxon>Eukaryota</taxon>
        <taxon>Fungi</taxon>
        <taxon>Fungi incertae sedis</taxon>
        <taxon>Zoopagomycota</taxon>
        <taxon>Kickxellomycotina</taxon>
        <taxon>Dimargaritomycetes</taxon>
        <taxon>Dimargaritales</taxon>
        <taxon>Dimargaritaceae</taxon>
        <taxon>Dimargaris</taxon>
    </lineage>
</organism>
<keyword evidence="4 6" id="KW-0378">Hydrolase</keyword>
<dbReference type="Proteomes" id="UP000268162">
    <property type="component" value="Unassembled WGS sequence"/>
</dbReference>
<dbReference type="GO" id="GO:0005975">
    <property type="term" value="P:carbohydrate metabolic process"/>
    <property type="evidence" value="ECO:0007669"/>
    <property type="project" value="InterPro"/>
</dbReference>
<evidence type="ECO:0000256" key="6">
    <source>
        <dbReference type="RuleBase" id="RU361193"/>
    </source>
</evidence>
<dbReference type="GO" id="GO:0016020">
    <property type="term" value="C:membrane"/>
    <property type="evidence" value="ECO:0007669"/>
    <property type="project" value="InterPro"/>
</dbReference>
<dbReference type="GO" id="GO:0005509">
    <property type="term" value="F:calcium ion binding"/>
    <property type="evidence" value="ECO:0007669"/>
    <property type="project" value="InterPro"/>
</dbReference>
<dbReference type="EMBL" id="ML004075">
    <property type="protein sequence ID" value="RKP33296.1"/>
    <property type="molecule type" value="Genomic_DNA"/>
</dbReference>
<evidence type="ECO:0000313" key="7">
    <source>
        <dbReference type="EMBL" id="RKP33296.1"/>
    </source>
</evidence>